<sequence>MIEKEKVLSDAPKALNSDNNPWEVAVEGDSIIGTWKWMDARFFTEGGISDEDKEFTFTVTLKDNGKWKEVDSTSSKTSSIRMHNGKLSFNKDISFSKGKTYQKSISFGIGQDKKSGKVGIVESKLDTSIIKKSIRDYLKQCGWKKAGLFG</sequence>
<keyword evidence="1" id="KW-0614">Plasmid</keyword>
<dbReference type="AlphaFoldDB" id="A0A0D3RL74"/>
<dbReference type="RefSeq" id="WP_003590731.1">
    <property type="nucleotide sequence ID" value="NZ_JAJGVQ010000183.1"/>
</dbReference>
<organism evidence="1">
    <name type="scientific">Limosilactobacillus reuteri</name>
    <name type="common">Lactobacillus reuteri</name>
    <dbReference type="NCBI Taxonomy" id="1598"/>
    <lineage>
        <taxon>Bacteria</taxon>
        <taxon>Bacillati</taxon>
        <taxon>Bacillota</taxon>
        <taxon>Bacilli</taxon>
        <taxon>Lactobacillales</taxon>
        <taxon>Lactobacillaceae</taxon>
        <taxon>Limosilactobacillus</taxon>
    </lineage>
</organism>
<reference evidence="1" key="1">
    <citation type="submission" date="2014-06" db="EMBL/GenBank/DDBJ databases">
        <title>Complete nucleotide sequence of plasmid pLU4 isolated from Lactobacillus reuteri LU4 (KCTC 12397BP).</title>
        <authorList>
            <person name="Kim D.-H."/>
            <person name="Jeon Y.-J."/>
            <person name="Chung M.-J."/>
            <person name="Seo J.-G."/>
            <person name="Ro Y.-T."/>
        </authorList>
    </citation>
    <scope>NUCLEOTIDE SEQUENCE</scope>
    <source>
        <strain evidence="1">LU4</strain>
        <plasmid evidence="1">pLU4</plasmid>
    </source>
</reference>
<dbReference type="EMBL" id="KM063576">
    <property type="protein sequence ID" value="AJS10535.1"/>
    <property type="molecule type" value="Genomic_DNA"/>
</dbReference>
<geneLocation type="plasmid" evidence="1">
    <name>pLU4</name>
</geneLocation>
<evidence type="ECO:0000313" key="1">
    <source>
        <dbReference type="EMBL" id="AJS10535.1"/>
    </source>
</evidence>
<proteinExistence type="predicted"/>
<gene>
    <name evidence="1" type="ORF">LRELU4_p037</name>
</gene>
<name>A0A0D3RL74_LIMRT</name>
<protein>
    <submittedName>
        <fullName evidence="1">Uncharacterized protein</fullName>
    </submittedName>
</protein>
<accession>A0A0D3RL74</accession>